<sequence length="146" mass="17215">MENRAVEFGHQESRLMTQKIESLLNPFVSWKIWRLTRVLVERNHDWAQVMLIALPAIVITFKPLSCWKRFHEYFCTWTLILLVGQPPIRLFFSEDVSVLPFVKCTMNNCESEEIVEPANIAISNLLPTKSRTLYDIAYNRFKKVVR</sequence>
<gene>
    <name evidence="1" type="ORF">NQ317_015972</name>
</gene>
<protein>
    <submittedName>
        <fullName evidence="1">Uncharacterized protein</fullName>
    </submittedName>
</protein>
<keyword evidence="2" id="KW-1185">Reference proteome</keyword>
<proteinExistence type="predicted"/>
<evidence type="ECO:0000313" key="1">
    <source>
        <dbReference type="EMBL" id="KAJ8981332.1"/>
    </source>
</evidence>
<dbReference type="EMBL" id="JAPWTJ010000189">
    <property type="protein sequence ID" value="KAJ8981332.1"/>
    <property type="molecule type" value="Genomic_DNA"/>
</dbReference>
<comment type="caution">
    <text evidence="1">The sequence shown here is derived from an EMBL/GenBank/DDBJ whole genome shotgun (WGS) entry which is preliminary data.</text>
</comment>
<accession>A0ABQ9JUD3</accession>
<dbReference type="Proteomes" id="UP001162164">
    <property type="component" value="Unassembled WGS sequence"/>
</dbReference>
<reference evidence="1" key="1">
    <citation type="journal article" date="2023" name="Insect Mol. Biol.">
        <title>Genome sequencing provides insights into the evolution of gene families encoding plant cell wall-degrading enzymes in longhorned beetles.</title>
        <authorList>
            <person name="Shin N.R."/>
            <person name="Okamura Y."/>
            <person name="Kirsch R."/>
            <person name="Pauchet Y."/>
        </authorList>
    </citation>
    <scope>NUCLEOTIDE SEQUENCE</scope>
    <source>
        <strain evidence="1">MMC_N1</strain>
    </source>
</reference>
<organism evidence="1 2">
    <name type="scientific">Molorchus minor</name>
    <dbReference type="NCBI Taxonomy" id="1323400"/>
    <lineage>
        <taxon>Eukaryota</taxon>
        <taxon>Metazoa</taxon>
        <taxon>Ecdysozoa</taxon>
        <taxon>Arthropoda</taxon>
        <taxon>Hexapoda</taxon>
        <taxon>Insecta</taxon>
        <taxon>Pterygota</taxon>
        <taxon>Neoptera</taxon>
        <taxon>Endopterygota</taxon>
        <taxon>Coleoptera</taxon>
        <taxon>Polyphaga</taxon>
        <taxon>Cucujiformia</taxon>
        <taxon>Chrysomeloidea</taxon>
        <taxon>Cerambycidae</taxon>
        <taxon>Lamiinae</taxon>
        <taxon>Monochamini</taxon>
        <taxon>Molorchus</taxon>
    </lineage>
</organism>
<name>A0ABQ9JUD3_9CUCU</name>
<evidence type="ECO:0000313" key="2">
    <source>
        <dbReference type="Proteomes" id="UP001162164"/>
    </source>
</evidence>